<dbReference type="AlphaFoldDB" id="A0A517RMC8"/>
<sequence length="36" mass="4077">MLRMTGPKIVRITLLITTRSQKGAGDPLFNLQFLVF</sequence>
<keyword evidence="2" id="KW-1185">Reference proteome</keyword>
<evidence type="ECO:0000313" key="1">
    <source>
        <dbReference type="EMBL" id="QDT44952.1"/>
    </source>
</evidence>
<evidence type="ECO:0000313" key="2">
    <source>
        <dbReference type="Proteomes" id="UP000317171"/>
    </source>
</evidence>
<dbReference type="Proteomes" id="UP000317171">
    <property type="component" value="Chromosome"/>
</dbReference>
<dbReference type="KEGG" id="gaz:Pan241w_50690"/>
<accession>A0A517RMC8</accession>
<reference evidence="1 2" key="1">
    <citation type="submission" date="2019-02" db="EMBL/GenBank/DDBJ databases">
        <title>Deep-cultivation of Planctomycetes and their phenomic and genomic characterization uncovers novel biology.</title>
        <authorList>
            <person name="Wiegand S."/>
            <person name="Jogler M."/>
            <person name="Boedeker C."/>
            <person name="Pinto D."/>
            <person name="Vollmers J."/>
            <person name="Rivas-Marin E."/>
            <person name="Kohn T."/>
            <person name="Peeters S.H."/>
            <person name="Heuer A."/>
            <person name="Rast P."/>
            <person name="Oberbeckmann S."/>
            <person name="Bunk B."/>
            <person name="Jeske O."/>
            <person name="Meyerdierks A."/>
            <person name="Storesund J.E."/>
            <person name="Kallscheuer N."/>
            <person name="Luecker S."/>
            <person name="Lage O.M."/>
            <person name="Pohl T."/>
            <person name="Merkel B.J."/>
            <person name="Hornburger P."/>
            <person name="Mueller R.-W."/>
            <person name="Bruemmer F."/>
            <person name="Labrenz M."/>
            <person name="Spormann A.M."/>
            <person name="Op den Camp H."/>
            <person name="Overmann J."/>
            <person name="Amann R."/>
            <person name="Jetten M.S.M."/>
            <person name="Mascher T."/>
            <person name="Medema M.H."/>
            <person name="Devos D.P."/>
            <person name="Kaster A.-K."/>
            <person name="Ovreas L."/>
            <person name="Rohde M."/>
            <person name="Galperin M.Y."/>
            <person name="Jogler C."/>
        </authorList>
    </citation>
    <scope>NUCLEOTIDE SEQUENCE [LARGE SCALE GENOMIC DNA]</scope>
    <source>
        <strain evidence="1 2">Pan241w</strain>
    </source>
</reference>
<proteinExistence type="predicted"/>
<name>A0A517RMC8_9PLAN</name>
<dbReference type="EMBL" id="CP036269">
    <property type="protein sequence ID" value="QDT44952.1"/>
    <property type="molecule type" value="Genomic_DNA"/>
</dbReference>
<organism evidence="1 2">
    <name type="scientific">Gimesia alba</name>
    <dbReference type="NCBI Taxonomy" id="2527973"/>
    <lineage>
        <taxon>Bacteria</taxon>
        <taxon>Pseudomonadati</taxon>
        <taxon>Planctomycetota</taxon>
        <taxon>Planctomycetia</taxon>
        <taxon>Planctomycetales</taxon>
        <taxon>Planctomycetaceae</taxon>
        <taxon>Gimesia</taxon>
    </lineage>
</organism>
<protein>
    <submittedName>
        <fullName evidence="1">Uncharacterized protein</fullName>
    </submittedName>
</protein>
<gene>
    <name evidence="1" type="ORF">Pan241w_50690</name>
</gene>